<comment type="caution">
    <text evidence="7">The sequence shown here is derived from an EMBL/GenBank/DDBJ whole genome shotgun (WGS) entry which is preliminary data.</text>
</comment>
<dbReference type="PANTHER" id="PTHR37422:SF17">
    <property type="entry name" value="O-ANTIGEN LIGASE"/>
    <property type="match status" value="1"/>
</dbReference>
<name>A0A1R1I8M6_9RHOO</name>
<dbReference type="InterPro" id="IPR051533">
    <property type="entry name" value="WaaL-like"/>
</dbReference>
<dbReference type="Pfam" id="PF04932">
    <property type="entry name" value="Wzy_C"/>
    <property type="match status" value="1"/>
</dbReference>
<keyword evidence="2 5" id="KW-0812">Transmembrane</keyword>
<gene>
    <name evidence="7" type="ORF">BJN45_08240</name>
</gene>
<evidence type="ECO:0000313" key="8">
    <source>
        <dbReference type="Proteomes" id="UP000187526"/>
    </source>
</evidence>
<reference evidence="7 8" key="1">
    <citation type="submission" date="2016-10" db="EMBL/GenBank/DDBJ databases">
        <title>Alkaliphiles isolated from bioreactors.</title>
        <authorList>
            <person name="Salah Z."/>
            <person name="Rout S.P."/>
            <person name="Humphreys P.N."/>
        </authorList>
    </citation>
    <scope>NUCLEOTIDE SEQUENCE [LARGE SCALE GENOMIC DNA]</scope>
    <source>
        <strain evidence="7 8">ZS02</strain>
    </source>
</reference>
<evidence type="ECO:0000313" key="7">
    <source>
        <dbReference type="EMBL" id="OMG55126.1"/>
    </source>
</evidence>
<dbReference type="GO" id="GO:0016020">
    <property type="term" value="C:membrane"/>
    <property type="evidence" value="ECO:0007669"/>
    <property type="project" value="UniProtKB-SubCell"/>
</dbReference>
<sequence length="315" mass="35877">MRRYIQQLILFGSIAVPIILVFDKIKLLWFVSVFFAIVVLINTLTILQGGFTELGFAGIYRQKNEMGQVSALCFYFMIYGFSVSLGFKRQIYALLAIASIALCVLSNSKTAIALMLMVPVISYFFVYVWKKAWGIRQYAAVCIIVVVFFCLIMIFDVTVKGVSLFIYGDDTFTGRTNIWDFAFYYINNSFWFGHGYGSFWGVGDNSESLGEGFISGLIQAHNGYIDVLLELGFVGLMIFFILIIIFFVNIQSSKVIDRSSRFLFLNLLIFFLLNNLMESSIFRSFVTMWVVFLIALCFSGIDKGMSNGRVEKIKF</sequence>
<feature type="transmembrane region" description="Helical" evidence="5">
    <location>
        <begin position="283"/>
        <end position="301"/>
    </location>
</feature>
<dbReference type="PANTHER" id="PTHR37422">
    <property type="entry name" value="TEICHURONIC ACID BIOSYNTHESIS PROTEIN TUAE"/>
    <property type="match status" value="1"/>
</dbReference>
<evidence type="ECO:0000256" key="3">
    <source>
        <dbReference type="ARBA" id="ARBA00022989"/>
    </source>
</evidence>
<evidence type="ECO:0000256" key="5">
    <source>
        <dbReference type="SAM" id="Phobius"/>
    </source>
</evidence>
<proteinExistence type="predicted"/>
<feature type="transmembrane region" description="Helical" evidence="5">
    <location>
        <begin position="93"/>
        <end position="126"/>
    </location>
</feature>
<feature type="transmembrane region" description="Helical" evidence="5">
    <location>
        <begin position="5"/>
        <end position="22"/>
    </location>
</feature>
<evidence type="ECO:0000256" key="1">
    <source>
        <dbReference type="ARBA" id="ARBA00004141"/>
    </source>
</evidence>
<dbReference type="InterPro" id="IPR007016">
    <property type="entry name" value="O-antigen_ligase-rel_domated"/>
</dbReference>
<feature type="transmembrane region" description="Helical" evidence="5">
    <location>
        <begin position="68"/>
        <end position="87"/>
    </location>
</feature>
<evidence type="ECO:0000256" key="2">
    <source>
        <dbReference type="ARBA" id="ARBA00022692"/>
    </source>
</evidence>
<dbReference type="EMBL" id="MTHD01000002">
    <property type="protein sequence ID" value="OMG55126.1"/>
    <property type="molecule type" value="Genomic_DNA"/>
</dbReference>
<feature type="transmembrane region" description="Helical" evidence="5">
    <location>
        <begin position="138"/>
        <end position="155"/>
    </location>
</feature>
<dbReference type="Proteomes" id="UP000187526">
    <property type="component" value="Unassembled WGS sequence"/>
</dbReference>
<feature type="transmembrane region" description="Helical" evidence="5">
    <location>
        <begin position="231"/>
        <end position="250"/>
    </location>
</feature>
<organism evidence="7 8">
    <name type="scientific">Azonexus hydrophilus</name>
    <dbReference type="NCBI Taxonomy" id="418702"/>
    <lineage>
        <taxon>Bacteria</taxon>
        <taxon>Pseudomonadati</taxon>
        <taxon>Pseudomonadota</taxon>
        <taxon>Betaproteobacteria</taxon>
        <taxon>Rhodocyclales</taxon>
        <taxon>Azonexaceae</taxon>
        <taxon>Azonexus</taxon>
    </lineage>
</organism>
<keyword evidence="8" id="KW-1185">Reference proteome</keyword>
<comment type="subcellular location">
    <subcellularLocation>
        <location evidence="1">Membrane</location>
        <topology evidence="1">Multi-pass membrane protein</topology>
    </subcellularLocation>
</comment>
<protein>
    <recommendedName>
        <fullName evidence="6">O-antigen ligase-related domain-containing protein</fullName>
    </recommendedName>
</protein>
<feature type="domain" description="O-antigen ligase-related" evidence="6">
    <location>
        <begin position="95"/>
        <end position="240"/>
    </location>
</feature>
<keyword evidence="3 5" id="KW-1133">Transmembrane helix</keyword>
<dbReference type="AlphaFoldDB" id="A0A1R1I8M6"/>
<keyword evidence="4 5" id="KW-0472">Membrane</keyword>
<feature type="transmembrane region" description="Helical" evidence="5">
    <location>
        <begin position="262"/>
        <end position="277"/>
    </location>
</feature>
<feature type="transmembrane region" description="Helical" evidence="5">
    <location>
        <begin position="28"/>
        <end position="47"/>
    </location>
</feature>
<evidence type="ECO:0000259" key="6">
    <source>
        <dbReference type="Pfam" id="PF04932"/>
    </source>
</evidence>
<accession>A0A1R1I8M6</accession>
<evidence type="ECO:0000256" key="4">
    <source>
        <dbReference type="ARBA" id="ARBA00023136"/>
    </source>
</evidence>
<dbReference type="STRING" id="418702.BJN45_08240"/>